<dbReference type="KEGG" id="rfr:Rfer_3533"/>
<dbReference type="OrthoDB" id="287584at2"/>
<accession>Q21SL5</accession>
<keyword evidence="2" id="KW-1185">Reference proteome</keyword>
<dbReference type="NCBIfam" id="TIGR02610">
    <property type="entry name" value="PHA_gran_rgn"/>
    <property type="match status" value="1"/>
</dbReference>
<evidence type="ECO:0000313" key="1">
    <source>
        <dbReference type="EMBL" id="ABD71238.1"/>
    </source>
</evidence>
<evidence type="ECO:0008006" key="3">
    <source>
        <dbReference type="Google" id="ProtNLM"/>
    </source>
</evidence>
<dbReference type="InterPro" id="IPR013433">
    <property type="entry name" value="PHA_gran_rgn"/>
</dbReference>
<dbReference type="HOGENOM" id="CLU_161965_2_0_4"/>
<gene>
    <name evidence="1" type="ordered locus">Rfer_3533</name>
</gene>
<sequence length="112" mass="12594">MADLHILRQHTLGLADARKVAFKWAEHAEEELGMRCIYEEGKTVDEVSFTRSGVHGTLSVTKDKFELQAKLGFLVGAFKARIESEIIKNLDDLLTPKPKLRAHAKPHISKSQ</sequence>
<dbReference type="Proteomes" id="UP000008332">
    <property type="component" value="Chromosome"/>
</dbReference>
<name>Q21SL5_ALBFT</name>
<dbReference type="Pfam" id="PF09650">
    <property type="entry name" value="PHA_gran_rgn"/>
    <property type="match status" value="1"/>
</dbReference>
<dbReference type="STRING" id="338969.Rfer_3533"/>
<proteinExistence type="predicted"/>
<evidence type="ECO:0000313" key="2">
    <source>
        <dbReference type="Proteomes" id="UP000008332"/>
    </source>
</evidence>
<protein>
    <recommendedName>
        <fullName evidence="3">Polyhydroxyalkanoic acid synthase</fullName>
    </recommendedName>
</protein>
<organism evidence="1 2">
    <name type="scientific">Albidiferax ferrireducens (strain ATCC BAA-621 / DSM 15236 / T118)</name>
    <name type="common">Rhodoferax ferrireducens</name>
    <dbReference type="NCBI Taxonomy" id="338969"/>
    <lineage>
        <taxon>Bacteria</taxon>
        <taxon>Pseudomonadati</taxon>
        <taxon>Pseudomonadota</taxon>
        <taxon>Betaproteobacteria</taxon>
        <taxon>Burkholderiales</taxon>
        <taxon>Comamonadaceae</taxon>
        <taxon>Rhodoferax</taxon>
    </lineage>
</organism>
<reference evidence="2" key="1">
    <citation type="submission" date="2006-02" db="EMBL/GenBank/DDBJ databases">
        <title>Complete sequence of chromosome of Rhodoferax ferrireducens DSM 15236.</title>
        <authorList>
            <person name="Copeland A."/>
            <person name="Lucas S."/>
            <person name="Lapidus A."/>
            <person name="Barry K."/>
            <person name="Detter J.C."/>
            <person name="Glavina del Rio T."/>
            <person name="Hammon N."/>
            <person name="Israni S."/>
            <person name="Pitluck S."/>
            <person name="Brettin T."/>
            <person name="Bruce D."/>
            <person name="Han C."/>
            <person name="Tapia R."/>
            <person name="Gilna P."/>
            <person name="Kiss H."/>
            <person name="Schmutz J."/>
            <person name="Larimer F."/>
            <person name="Land M."/>
            <person name="Kyrpides N."/>
            <person name="Ivanova N."/>
            <person name="Richardson P."/>
        </authorList>
    </citation>
    <scope>NUCLEOTIDE SEQUENCE [LARGE SCALE GENOMIC DNA]</scope>
    <source>
        <strain evidence="2">ATCC BAA-621 / DSM 15236 / T118</strain>
    </source>
</reference>
<dbReference type="eggNOG" id="ENOG5033ABY">
    <property type="taxonomic scope" value="Bacteria"/>
</dbReference>
<dbReference type="AlphaFoldDB" id="Q21SL5"/>
<dbReference type="EMBL" id="CP000267">
    <property type="protein sequence ID" value="ABD71238.1"/>
    <property type="molecule type" value="Genomic_DNA"/>
</dbReference>
<dbReference type="RefSeq" id="WP_011465801.1">
    <property type="nucleotide sequence ID" value="NC_007908.1"/>
</dbReference>